<dbReference type="OrthoDB" id="8904098at2759"/>
<feature type="transmembrane region" description="Helical" evidence="6">
    <location>
        <begin position="414"/>
        <end position="433"/>
    </location>
</feature>
<dbReference type="InterPro" id="IPR000109">
    <property type="entry name" value="POT_fam"/>
</dbReference>
<dbReference type="SMART" id="SM00175">
    <property type="entry name" value="RAB"/>
    <property type="match status" value="1"/>
</dbReference>
<feature type="transmembrane region" description="Helical" evidence="6">
    <location>
        <begin position="218"/>
        <end position="238"/>
    </location>
</feature>
<feature type="transmembrane region" description="Helical" evidence="6">
    <location>
        <begin position="64"/>
        <end position="85"/>
    </location>
</feature>
<dbReference type="GO" id="GO:0003924">
    <property type="term" value="F:GTPase activity"/>
    <property type="evidence" value="ECO:0007669"/>
    <property type="project" value="InterPro"/>
</dbReference>
<evidence type="ECO:0000256" key="4">
    <source>
        <dbReference type="ARBA" id="ARBA00022989"/>
    </source>
</evidence>
<dbReference type="GO" id="GO:0005525">
    <property type="term" value="F:GTP binding"/>
    <property type="evidence" value="ECO:0007669"/>
    <property type="project" value="InterPro"/>
</dbReference>
<feature type="transmembrane region" description="Helical" evidence="6">
    <location>
        <begin position="454"/>
        <end position="478"/>
    </location>
</feature>
<feature type="transmembrane region" description="Helical" evidence="6">
    <location>
        <begin position="498"/>
        <end position="518"/>
    </location>
</feature>
<dbReference type="AlphaFoldDB" id="A0A9D5CEL3"/>
<dbReference type="SMART" id="SM00173">
    <property type="entry name" value="RAS"/>
    <property type="match status" value="1"/>
</dbReference>
<dbReference type="Pfam" id="PF00854">
    <property type="entry name" value="PTR2"/>
    <property type="match status" value="1"/>
</dbReference>
<dbReference type="Proteomes" id="UP001085076">
    <property type="component" value="Miscellaneous, Linkage group lg05"/>
</dbReference>
<protein>
    <submittedName>
        <fullName evidence="7">Uncharacterized protein</fullName>
    </submittedName>
</protein>
<evidence type="ECO:0000256" key="6">
    <source>
        <dbReference type="SAM" id="Phobius"/>
    </source>
</evidence>
<dbReference type="SUPFAM" id="SSF103473">
    <property type="entry name" value="MFS general substrate transporter"/>
    <property type="match status" value="1"/>
</dbReference>
<accession>A0A9D5CEL3</accession>
<sequence>MEYPLDQENEAAVQEVSKDQKGGFKTIPFIIANEIFEKVANIGLVVNMIIYLTKEYHMKPATGASVIFIWLAGSNFTPIFGAFLADSYLGRYRVIAFGSFICLSGMIMLWMTANIRRARPPSCGETLSKCESPNASQLAFLFSSFALMSLGSGGIRPCSLAFGADQLNKKNINNPNKERALQTFFNWYYASVGFSIVLASTVIVYIQDKKGFKVGFGVPVVLMLLSACFFLLGSGFYIKVEEKKNILLGFIKVLVLSYKNKGLNLPPNDHGVLLYHHRKGSNLKIAPSEKLRFLNKACMNREHGKEIMKEVDEMSWSACTVEQVEEVKSVLRVAPIWSTGIVMGVIINQHSFPVLQAKTMDRHLTSNFQIPAGSFGVFAVLTLILWVTIYDRIVVPQLSKITGRPRGLTFKQRMGIGLVFSCLAMMVAAIVEAKRRKISMIQEGLTSTDGNTSVLDMSAMWLLPQFCIIGLAEAFNIIGQIEFYYSEIPKSMASFAMALYPLGSGTGNLLGSLIIEMIDKFTKNKEKKDYVPTVFDNFNATVSLDGSTINLGLWDTAGQEDLSKLRPLSYRGADIFLLVFSLVSRASYENVFKKWMPELRRFAPNVPIVLVGSKLDLCNDTRYLANHPSAVAITTADGEKLRQQIGAAAYIECSSKTQKNIKAVFDTAIKVVVQPPQQQLKKKSWRRFPLIC</sequence>
<dbReference type="SUPFAM" id="SSF52540">
    <property type="entry name" value="P-loop containing nucleoside triphosphate hydrolases"/>
    <property type="match status" value="1"/>
</dbReference>
<keyword evidence="4 6" id="KW-1133">Transmembrane helix</keyword>
<keyword evidence="3 6" id="KW-0812">Transmembrane</keyword>
<dbReference type="GO" id="GO:0006857">
    <property type="term" value="P:oligopeptide transport"/>
    <property type="evidence" value="ECO:0007669"/>
    <property type="project" value="InterPro"/>
</dbReference>
<dbReference type="InterPro" id="IPR018456">
    <property type="entry name" value="PTR2_symporter_CS"/>
</dbReference>
<dbReference type="NCBIfam" id="TIGR00231">
    <property type="entry name" value="small_GTP"/>
    <property type="match status" value="1"/>
</dbReference>
<feature type="transmembrane region" description="Helical" evidence="6">
    <location>
        <begin position="35"/>
        <end position="52"/>
    </location>
</feature>
<reference evidence="7" key="2">
    <citation type="journal article" date="2022" name="Hortic Res">
        <title>The genome of Dioscorea zingiberensis sheds light on the biosynthesis, origin and evolution of the medicinally important diosgenin saponins.</title>
        <authorList>
            <person name="Li Y."/>
            <person name="Tan C."/>
            <person name="Li Z."/>
            <person name="Guo J."/>
            <person name="Li S."/>
            <person name="Chen X."/>
            <person name="Wang C."/>
            <person name="Dai X."/>
            <person name="Yang H."/>
            <person name="Song W."/>
            <person name="Hou L."/>
            <person name="Xu J."/>
            <person name="Tong Z."/>
            <person name="Xu A."/>
            <person name="Yuan X."/>
            <person name="Wang W."/>
            <person name="Yang Q."/>
            <person name="Chen L."/>
            <person name="Sun Z."/>
            <person name="Wang K."/>
            <person name="Pan B."/>
            <person name="Chen J."/>
            <person name="Bao Y."/>
            <person name="Liu F."/>
            <person name="Qi X."/>
            <person name="Gang D.R."/>
            <person name="Wen J."/>
            <person name="Li J."/>
        </authorList>
    </citation>
    <scope>NUCLEOTIDE SEQUENCE</scope>
    <source>
        <strain evidence="7">Dzin_1.0</strain>
    </source>
</reference>
<dbReference type="PROSITE" id="PS51420">
    <property type="entry name" value="RHO"/>
    <property type="match status" value="1"/>
</dbReference>
<gene>
    <name evidence="7" type="ORF">J5N97_019760</name>
</gene>
<evidence type="ECO:0000313" key="7">
    <source>
        <dbReference type="EMBL" id="KAJ0971801.1"/>
    </source>
</evidence>
<comment type="caution">
    <text evidence="7">The sequence shown here is derived from an EMBL/GenBank/DDBJ whole genome shotgun (WGS) entry which is preliminary data.</text>
</comment>
<dbReference type="EMBL" id="JAGGNH010000005">
    <property type="protein sequence ID" value="KAJ0971801.1"/>
    <property type="molecule type" value="Genomic_DNA"/>
</dbReference>
<dbReference type="GO" id="GO:0016020">
    <property type="term" value="C:membrane"/>
    <property type="evidence" value="ECO:0007669"/>
    <property type="project" value="UniProtKB-SubCell"/>
</dbReference>
<name>A0A9D5CEL3_9LILI</name>
<dbReference type="InterPro" id="IPR001806">
    <property type="entry name" value="Small_GTPase"/>
</dbReference>
<keyword evidence="5 6" id="KW-0472">Membrane</keyword>
<dbReference type="PROSITE" id="PS01022">
    <property type="entry name" value="PTR2_1"/>
    <property type="match status" value="1"/>
</dbReference>
<evidence type="ECO:0000256" key="5">
    <source>
        <dbReference type="ARBA" id="ARBA00023136"/>
    </source>
</evidence>
<evidence type="ECO:0000256" key="1">
    <source>
        <dbReference type="ARBA" id="ARBA00004141"/>
    </source>
</evidence>
<evidence type="ECO:0000313" key="8">
    <source>
        <dbReference type="Proteomes" id="UP001085076"/>
    </source>
</evidence>
<dbReference type="Gene3D" id="3.40.50.300">
    <property type="entry name" value="P-loop containing nucleotide triphosphate hydrolases"/>
    <property type="match status" value="1"/>
</dbReference>
<feature type="transmembrane region" description="Helical" evidence="6">
    <location>
        <begin position="187"/>
        <end position="206"/>
    </location>
</feature>
<dbReference type="InterPro" id="IPR036259">
    <property type="entry name" value="MFS_trans_sf"/>
</dbReference>
<organism evidence="7 8">
    <name type="scientific">Dioscorea zingiberensis</name>
    <dbReference type="NCBI Taxonomy" id="325984"/>
    <lineage>
        <taxon>Eukaryota</taxon>
        <taxon>Viridiplantae</taxon>
        <taxon>Streptophyta</taxon>
        <taxon>Embryophyta</taxon>
        <taxon>Tracheophyta</taxon>
        <taxon>Spermatophyta</taxon>
        <taxon>Magnoliopsida</taxon>
        <taxon>Liliopsida</taxon>
        <taxon>Dioscoreales</taxon>
        <taxon>Dioscoreaceae</taxon>
        <taxon>Dioscorea</taxon>
    </lineage>
</organism>
<dbReference type="PANTHER" id="PTHR11654">
    <property type="entry name" value="OLIGOPEPTIDE TRANSPORTER-RELATED"/>
    <property type="match status" value="1"/>
</dbReference>
<keyword evidence="8" id="KW-1185">Reference proteome</keyword>
<dbReference type="GO" id="GO:0022857">
    <property type="term" value="F:transmembrane transporter activity"/>
    <property type="evidence" value="ECO:0007669"/>
    <property type="project" value="InterPro"/>
</dbReference>
<dbReference type="InterPro" id="IPR027417">
    <property type="entry name" value="P-loop_NTPase"/>
</dbReference>
<reference evidence="7" key="1">
    <citation type="submission" date="2021-03" db="EMBL/GenBank/DDBJ databases">
        <authorList>
            <person name="Li Z."/>
            <person name="Yang C."/>
        </authorList>
    </citation>
    <scope>NUCLEOTIDE SEQUENCE</scope>
    <source>
        <strain evidence="7">Dzin_1.0</strain>
        <tissue evidence="7">Leaf</tissue>
    </source>
</reference>
<dbReference type="InterPro" id="IPR005225">
    <property type="entry name" value="Small_GTP-bd"/>
</dbReference>
<dbReference type="CDD" id="cd17416">
    <property type="entry name" value="MFS_NPF1_2"/>
    <property type="match status" value="1"/>
</dbReference>
<feature type="transmembrane region" description="Helical" evidence="6">
    <location>
        <begin position="91"/>
        <end position="111"/>
    </location>
</feature>
<comment type="similarity">
    <text evidence="2">Belongs to the major facilitator superfamily. Proton-dependent oligopeptide transporter (POT/PTR) (TC 2.A.17) family.</text>
</comment>
<dbReference type="PROSITE" id="PS51421">
    <property type="entry name" value="RAS"/>
    <property type="match status" value="1"/>
</dbReference>
<proteinExistence type="inferred from homology"/>
<evidence type="ECO:0000256" key="2">
    <source>
        <dbReference type="ARBA" id="ARBA00005982"/>
    </source>
</evidence>
<dbReference type="SMART" id="SM00174">
    <property type="entry name" value="RHO"/>
    <property type="match status" value="1"/>
</dbReference>
<evidence type="ECO:0000256" key="3">
    <source>
        <dbReference type="ARBA" id="ARBA00022692"/>
    </source>
</evidence>
<comment type="subcellular location">
    <subcellularLocation>
        <location evidence="1">Membrane</location>
        <topology evidence="1">Multi-pass membrane protein</topology>
    </subcellularLocation>
</comment>
<dbReference type="PROSITE" id="PS51419">
    <property type="entry name" value="RAB"/>
    <property type="match status" value="1"/>
</dbReference>
<feature type="transmembrane region" description="Helical" evidence="6">
    <location>
        <begin position="368"/>
        <end position="389"/>
    </location>
</feature>
<dbReference type="Gene3D" id="1.20.1250.20">
    <property type="entry name" value="MFS general substrate transporter like domains"/>
    <property type="match status" value="1"/>
</dbReference>